<reference evidence="7 8" key="1">
    <citation type="submission" date="2014-04" db="EMBL/GenBank/DDBJ databases">
        <authorList>
            <consortium name="DOE Joint Genome Institute"/>
            <person name="Kuo A."/>
            <person name="Kohler A."/>
            <person name="Jargeat P."/>
            <person name="Nagy L.G."/>
            <person name="Floudas D."/>
            <person name="Copeland A."/>
            <person name="Barry K.W."/>
            <person name="Cichocki N."/>
            <person name="Veneault-Fourrey C."/>
            <person name="LaButti K."/>
            <person name="Lindquist E.A."/>
            <person name="Lipzen A."/>
            <person name="Lundell T."/>
            <person name="Morin E."/>
            <person name="Murat C."/>
            <person name="Sun H."/>
            <person name="Tunlid A."/>
            <person name="Henrissat B."/>
            <person name="Grigoriev I.V."/>
            <person name="Hibbett D.S."/>
            <person name="Martin F."/>
            <person name="Nordberg H.P."/>
            <person name="Cantor M.N."/>
            <person name="Hua S.X."/>
        </authorList>
    </citation>
    <scope>NUCLEOTIDE SEQUENCE [LARGE SCALE GENOMIC DNA]</scope>
    <source>
        <strain evidence="7 8">Ve08.2h10</strain>
    </source>
</reference>
<dbReference type="EMBL" id="KN825536">
    <property type="protein sequence ID" value="KIK88462.1"/>
    <property type="molecule type" value="Genomic_DNA"/>
</dbReference>
<feature type="domain" description="UvrD-like helicase ATP-binding" evidence="6">
    <location>
        <begin position="483"/>
        <end position="851"/>
    </location>
</feature>
<keyword evidence="3 5" id="KW-0347">Helicase</keyword>
<protein>
    <recommendedName>
        <fullName evidence="6">UvrD-like helicase ATP-binding domain-containing protein</fullName>
    </recommendedName>
</protein>
<dbReference type="InterPro" id="IPR039904">
    <property type="entry name" value="TRANK1"/>
</dbReference>
<accession>A0A0D0CXI2</accession>
<evidence type="ECO:0000256" key="3">
    <source>
        <dbReference type="ARBA" id="ARBA00022806"/>
    </source>
</evidence>
<gene>
    <name evidence="7" type="ORF">PAXRUDRAFT_831807</name>
</gene>
<dbReference type="Gene3D" id="3.40.50.300">
    <property type="entry name" value="P-loop containing nucleotide triphosphate hydrolases"/>
    <property type="match status" value="2"/>
</dbReference>
<evidence type="ECO:0000313" key="8">
    <source>
        <dbReference type="Proteomes" id="UP000054538"/>
    </source>
</evidence>
<dbReference type="InterPro" id="IPR014017">
    <property type="entry name" value="DNA_helicase_UvrD-like_C"/>
</dbReference>
<dbReference type="InterPro" id="IPR027417">
    <property type="entry name" value="P-loop_NTPase"/>
</dbReference>
<keyword evidence="4 5" id="KW-0067">ATP-binding</keyword>
<dbReference type="SUPFAM" id="SSF52540">
    <property type="entry name" value="P-loop containing nucleoside triphosphate hydrolases"/>
    <property type="match status" value="1"/>
</dbReference>
<dbReference type="HOGENOM" id="CLU_001378_0_0_1"/>
<name>A0A0D0CXI2_9AGAM</name>
<dbReference type="InParanoid" id="A0A0D0CXI2"/>
<dbReference type="Pfam" id="PF13361">
    <property type="entry name" value="UvrD_C"/>
    <property type="match status" value="1"/>
</dbReference>
<organism evidence="7 8">
    <name type="scientific">Paxillus rubicundulus Ve08.2h10</name>
    <dbReference type="NCBI Taxonomy" id="930991"/>
    <lineage>
        <taxon>Eukaryota</taxon>
        <taxon>Fungi</taxon>
        <taxon>Dikarya</taxon>
        <taxon>Basidiomycota</taxon>
        <taxon>Agaricomycotina</taxon>
        <taxon>Agaricomycetes</taxon>
        <taxon>Agaricomycetidae</taxon>
        <taxon>Boletales</taxon>
        <taxon>Paxilineae</taxon>
        <taxon>Paxillaceae</taxon>
        <taxon>Paxillus</taxon>
    </lineage>
</organism>
<keyword evidence="1 5" id="KW-0547">Nucleotide-binding</keyword>
<dbReference type="Proteomes" id="UP000054538">
    <property type="component" value="Unassembled WGS sequence"/>
</dbReference>
<dbReference type="Pfam" id="PF00580">
    <property type="entry name" value="UvrD-helicase"/>
    <property type="match status" value="1"/>
</dbReference>
<sequence length="2171" mass="246021">MTALHPLTFAASRLADSDGLSDALTMLESCLAGPDSRLDLILRDLCSVPNLFEFVISIWPGAASLVVRILNTFPFEPALVQTTFASTLLLRLSSVLFALPPDLFSNDTLREIGRSKVYVEDALPVLSLLCSSDFTGHATAGPDTHAVALDEPEYDDDIGFFVRVKKQKKQRRKNKECGPTIDAAPFHKLGAKVPSSAESAAQMARDITDDLKLVLEFYLDLLFETTLAQPFKDAYLASVNQKAIPATRPQDSKVATEVIETTPSAYPMVQPMKAALYFDNAKGFGEWRILIGTDAIKKLRELTKSDRKKCEIVVKKIKQLSNGHFSEDNQKRLNSPSGVPIFEAKMQRDLRLVYQVDVIPEHDSEVERQAIKIYGIYTHTQLNRIWDAMGQQLAGKGREYRRRCIYRNPPAHQGDDVYLPACFPPETIQIDTQPTPLILSDLSNNDMDEVRSELHSLLVLEKYVTFSQAFLHSLIANQDVQHVFELTPQECKIVECRASCYVLGRSGTGKTTTMLFKMLGIQRAWEMQNSAMPKPRQVFVTKSSVLATKVEEYFTKLLDSLSLAGYSLEELKKMKARSTTTGLVDVDDVTDDRSGLPQRYSALEDKHFPLFVTFDKLARMIAADVLSGNDPEVQRAARLFINTDEVQAQDSFVTYDDFAHKYWAHFPQPLTKGLEPWLVFSEFMGIIKGSEGSLSCPDGFLDEETYCSLQPRSNPTFANQRQKVYAIFEAYCKLKRSRRHHDVADRTHAVLKMLLGGAPWKGQKVDYLYVDEAQDNLLIDALLLRLLCRNPEGLFWAGDTAQTISAGSSFRFDDLKAFLYRIEADQVVNLTQERIVAQPTSFQLAINYRSHGGIVNCAHSVIELITRFWPNAIDALQPERGIVDGSKPVFFHGWDQDTVRYEQFLFGASGSPIEFGAQQCILVRDEAAKKKFLEEVGEIGSIMTLYESKGLEFNDVLLYNFFENSTVDLSRWRVVLGAIEAGVQCDGFSNLHAPAFERDEGRYAGVCNELKLLYVGITRARKHMWIVDKSERCEPMRHFWTSRGQVQNHTPNTDVPHLAVSSTPEEWEAFGRSLFSHKRYTQAMHCFERASLPREVKVAKAYHLRELARASVGVASPSKQYEAFRTAAEAFRGCGENFKTKERLQYYHNAADCYIRSGDGHLAAEAYVNAQEYELAAKQFRKLGNFARTLHLVNAHADKMAQESADDLLMVCRLYYSKEKGSIRPPEVLFKTFEEELDFLETYDFDVALGDLLESHGKFVQAAELQLSENRPLEAVQLFLKDKANDDALSRAGDILLENLWRHCSFGVSVKDALEDDTARQVFAMIKEIPLEKLAPQNRDQILMFQAVAEQNRQTLEKLATSFQEKGDDTAALWSLDHFFARLPVLRSATLRELTVFLGRYYTYARLLFVTVSHNDPIGDHSIRKLMGITEVSKDEFTIHPGAFLSHQPTSTTNDAPALEPLASFSRQTLTRLLRDRMRDHLQAKVDAENNRCCEATVFSQCLSYMMTRNNLCNYFGCPQEHVPMTALDQAQYNARVGAHLQQMRILQLMYSAQPQMRRSNHAKSVIADWLNHLYEAFFPPVCYQGSIADIDWSTIQDAPDGIRVMREWVRSAIYSLEIKGYPELFLTSILRLTKLSFAFDELDPLQYMTQAACVKVYRPQQLLRGPEKAYVVEDMLTFTQGLTHTSISSGVLYLHHITQKKLYVNLSVLCDCAEEVCGSIIIALHLNRPGLPPLHGLILPRSWLIGRNKFGGFKDMKMIYMFLDVMQGLLDRLRQETPEEIYWLEHTKITVTHRNIFIQRICRMLCLLAHNAYTHDIRSRVVSMMSQLRSNDPDRVTAFFFRRFTDVSLSGDGFLRALQYYDNPSVIEGFVQLVHKSKKLYTRSISPRIKQIVFERVNEIPILIAPHLVAVRSVLRADAPAFVPRVVHTAQVEPVDRDEEDTREEGPGELLDALPEQQQRAHDVAFSPVVDKLIRPAEPSDVQVAAARVFQIAYRKRSERLRRSVRTGISAERHAIFEACLKHVETSAWEPSPYRLLYLGPFPHLFLALEKGAATAHAIKTKTKGRWMAEGHERLEELGRQRSEIASLLKKSANLRKKLDPGAPFHKQRDMNALKLATSEVKGFIQALPGGSPEALQEINIAYKGIVVEKPLVPKKVKPTLNVEDVDPYC</sequence>
<dbReference type="PROSITE" id="PS51198">
    <property type="entry name" value="UVRD_HELICASE_ATP_BIND"/>
    <property type="match status" value="1"/>
</dbReference>
<dbReference type="PANTHER" id="PTHR21529:SF4">
    <property type="entry name" value="TPR AND ANKYRIN REPEAT-CONTAINING PROTEIN 1"/>
    <property type="match status" value="1"/>
</dbReference>
<evidence type="ECO:0000256" key="4">
    <source>
        <dbReference type="ARBA" id="ARBA00022840"/>
    </source>
</evidence>
<proteinExistence type="predicted"/>
<dbReference type="PANTHER" id="PTHR21529">
    <property type="entry name" value="MAMMARY TURMOR VIRUS RECEPTOR HOMOLOG 1, 2 MTVR1, 2"/>
    <property type="match status" value="1"/>
</dbReference>
<dbReference type="GO" id="GO:0005524">
    <property type="term" value="F:ATP binding"/>
    <property type="evidence" value="ECO:0007669"/>
    <property type="project" value="UniProtKB-UniRule"/>
</dbReference>
<dbReference type="GO" id="GO:0004386">
    <property type="term" value="F:helicase activity"/>
    <property type="evidence" value="ECO:0007669"/>
    <property type="project" value="UniProtKB-UniRule"/>
</dbReference>
<dbReference type="InterPro" id="IPR014016">
    <property type="entry name" value="UvrD-like_ATP-bd"/>
</dbReference>
<evidence type="ECO:0000313" key="7">
    <source>
        <dbReference type="EMBL" id="KIK88462.1"/>
    </source>
</evidence>
<dbReference type="GO" id="GO:0016787">
    <property type="term" value="F:hydrolase activity"/>
    <property type="evidence" value="ECO:0007669"/>
    <property type="project" value="UniProtKB-UniRule"/>
</dbReference>
<dbReference type="STRING" id="930991.A0A0D0CXI2"/>
<evidence type="ECO:0000259" key="6">
    <source>
        <dbReference type="PROSITE" id="PS51198"/>
    </source>
</evidence>
<evidence type="ECO:0000256" key="5">
    <source>
        <dbReference type="PROSITE-ProRule" id="PRU00560"/>
    </source>
</evidence>
<reference evidence="8" key="2">
    <citation type="submission" date="2015-01" db="EMBL/GenBank/DDBJ databases">
        <title>Evolutionary Origins and Diversification of the Mycorrhizal Mutualists.</title>
        <authorList>
            <consortium name="DOE Joint Genome Institute"/>
            <consortium name="Mycorrhizal Genomics Consortium"/>
            <person name="Kohler A."/>
            <person name="Kuo A."/>
            <person name="Nagy L.G."/>
            <person name="Floudas D."/>
            <person name="Copeland A."/>
            <person name="Barry K.W."/>
            <person name="Cichocki N."/>
            <person name="Veneault-Fourrey C."/>
            <person name="LaButti K."/>
            <person name="Lindquist E.A."/>
            <person name="Lipzen A."/>
            <person name="Lundell T."/>
            <person name="Morin E."/>
            <person name="Murat C."/>
            <person name="Riley R."/>
            <person name="Ohm R."/>
            <person name="Sun H."/>
            <person name="Tunlid A."/>
            <person name="Henrissat B."/>
            <person name="Grigoriev I.V."/>
            <person name="Hibbett D.S."/>
            <person name="Martin F."/>
        </authorList>
    </citation>
    <scope>NUCLEOTIDE SEQUENCE [LARGE SCALE GENOMIC DNA]</scope>
    <source>
        <strain evidence="8">Ve08.2h10</strain>
    </source>
</reference>
<keyword evidence="2 5" id="KW-0378">Hydrolase</keyword>
<keyword evidence="8" id="KW-1185">Reference proteome</keyword>
<evidence type="ECO:0000256" key="1">
    <source>
        <dbReference type="ARBA" id="ARBA00022741"/>
    </source>
</evidence>
<evidence type="ECO:0000256" key="2">
    <source>
        <dbReference type="ARBA" id="ARBA00022801"/>
    </source>
</evidence>
<feature type="binding site" evidence="5">
    <location>
        <begin position="504"/>
        <end position="511"/>
    </location>
    <ligand>
        <name>ATP</name>
        <dbReference type="ChEBI" id="CHEBI:30616"/>
    </ligand>
</feature>
<dbReference type="OrthoDB" id="3156807at2759"/>